<dbReference type="PANTHER" id="PTHR12804:SF0">
    <property type="entry name" value="SIGNAL PEPTIDASE COMPLEX SUBUNIT 3"/>
    <property type="match status" value="1"/>
</dbReference>
<dbReference type="InterPro" id="IPR007653">
    <property type="entry name" value="SPC3"/>
</dbReference>
<evidence type="ECO:0000256" key="8">
    <source>
        <dbReference type="ARBA" id="ARBA00029556"/>
    </source>
</evidence>
<keyword evidence="5" id="KW-0735">Signal-anchor</keyword>
<dbReference type="Pfam" id="PF04573">
    <property type="entry name" value="SPC22"/>
    <property type="match status" value="1"/>
</dbReference>
<dbReference type="GO" id="GO:0005787">
    <property type="term" value="C:signal peptidase complex"/>
    <property type="evidence" value="ECO:0007669"/>
    <property type="project" value="InterPro"/>
</dbReference>
<dbReference type="OrthoDB" id="10261524at2759"/>
<keyword evidence="3 9" id="KW-0812">Transmembrane</keyword>
<evidence type="ECO:0000256" key="1">
    <source>
        <dbReference type="ARBA" id="ARBA00004648"/>
    </source>
</evidence>
<dbReference type="AlphaFoldDB" id="A0A8J8NHY0"/>
<dbReference type="EMBL" id="RRYP01015406">
    <property type="protein sequence ID" value="TNV75511.1"/>
    <property type="molecule type" value="Genomic_DNA"/>
</dbReference>
<gene>
    <name evidence="10" type="ORF">FGO68_gene11459</name>
</gene>
<reference evidence="10" key="1">
    <citation type="submission" date="2019-06" db="EMBL/GenBank/DDBJ databases">
        <authorList>
            <person name="Zheng W."/>
        </authorList>
    </citation>
    <scope>NUCLEOTIDE SEQUENCE</scope>
    <source>
        <strain evidence="10">QDHG01</strain>
    </source>
</reference>
<accession>A0A8J8NHY0</accession>
<evidence type="ECO:0000256" key="4">
    <source>
        <dbReference type="ARBA" id="ARBA00022824"/>
    </source>
</evidence>
<organism evidence="10 11">
    <name type="scientific">Halteria grandinella</name>
    <dbReference type="NCBI Taxonomy" id="5974"/>
    <lineage>
        <taxon>Eukaryota</taxon>
        <taxon>Sar</taxon>
        <taxon>Alveolata</taxon>
        <taxon>Ciliophora</taxon>
        <taxon>Intramacronucleata</taxon>
        <taxon>Spirotrichea</taxon>
        <taxon>Stichotrichia</taxon>
        <taxon>Sporadotrichida</taxon>
        <taxon>Halteriidae</taxon>
        <taxon>Halteria</taxon>
    </lineage>
</organism>
<evidence type="ECO:0000256" key="2">
    <source>
        <dbReference type="ARBA" id="ARBA00009289"/>
    </source>
</evidence>
<comment type="similarity">
    <text evidence="2">Belongs to the SPCS3 family.</text>
</comment>
<comment type="caution">
    <text evidence="10">The sequence shown here is derived from an EMBL/GenBank/DDBJ whole genome shotgun (WGS) entry which is preliminary data.</text>
</comment>
<protein>
    <recommendedName>
        <fullName evidence="8">Signal peptidase complex subunit 3</fullName>
    </recommendedName>
</protein>
<keyword evidence="6 9" id="KW-1133">Transmembrane helix</keyword>
<evidence type="ECO:0000256" key="9">
    <source>
        <dbReference type="SAM" id="Phobius"/>
    </source>
</evidence>
<keyword evidence="4" id="KW-0256">Endoplasmic reticulum</keyword>
<evidence type="ECO:0000256" key="6">
    <source>
        <dbReference type="ARBA" id="ARBA00022989"/>
    </source>
</evidence>
<comment type="subcellular location">
    <subcellularLocation>
        <location evidence="1">Endoplasmic reticulum membrane</location>
        <topology evidence="1">Single-pass type II membrane protein</topology>
    </subcellularLocation>
</comment>
<keyword evidence="11" id="KW-1185">Reference proteome</keyword>
<feature type="transmembrane region" description="Helical" evidence="9">
    <location>
        <begin position="12"/>
        <end position="33"/>
    </location>
</feature>
<evidence type="ECO:0000256" key="7">
    <source>
        <dbReference type="ARBA" id="ARBA00023136"/>
    </source>
</evidence>
<evidence type="ECO:0000256" key="3">
    <source>
        <dbReference type="ARBA" id="ARBA00022692"/>
    </source>
</evidence>
<dbReference type="GO" id="GO:0006465">
    <property type="term" value="P:signal peptide processing"/>
    <property type="evidence" value="ECO:0007669"/>
    <property type="project" value="InterPro"/>
</dbReference>
<sequence length="197" mass="23000">MYSLSGRLNTIAFNTLLTLGVLAGMNFLACYPFDFLGHAPRQPTIVTPFKIRDFDVFVKDNYINEDALSFTFDFKVDLRPLFNWNTNLVFAYISCEYNTTKSSFNRVTIWDQRVPRDDEKNHVISLQAEWPEYYLTDINKLLRDQDVTCYLQWEQMPIAGANYGGKMSLGTFRTPKNYISNSRRKYAPGPEGREYNY</sequence>
<proteinExistence type="inferred from homology"/>
<evidence type="ECO:0000256" key="5">
    <source>
        <dbReference type="ARBA" id="ARBA00022968"/>
    </source>
</evidence>
<dbReference type="Proteomes" id="UP000785679">
    <property type="component" value="Unassembled WGS sequence"/>
</dbReference>
<dbReference type="GO" id="GO:0045047">
    <property type="term" value="P:protein targeting to ER"/>
    <property type="evidence" value="ECO:0007669"/>
    <property type="project" value="TreeGrafter"/>
</dbReference>
<name>A0A8J8NHY0_HALGN</name>
<evidence type="ECO:0000313" key="11">
    <source>
        <dbReference type="Proteomes" id="UP000785679"/>
    </source>
</evidence>
<dbReference type="PANTHER" id="PTHR12804">
    <property type="entry name" value="MICROSOMAL SIGNAL PEPTIDASE 23 KD SUBUNIT SPC22/23"/>
    <property type="match status" value="1"/>
</dbReference>
<keyword evidence="7 9" id="KW-0472">Membrane</keyword>
<dbReference type="PIRSF" id="PIRSF016089">
    <property type="entry name" value="SPC22"/>
    <property type="match status" value="1"/>
</dbReference>
<evidence type="ECO:0000313" key="10">
    <source>
        <dbReference type="EMBL" id="TNV75511.1"/>
    </source>
</evidence>